<reference evidence="2" key="1">
    <citation type="submission" date="2018-05" db="EMBL/GenBank/DDBJ databases">
        <authorList>
            <person name="Lanie J.A."/>
            <person name="Ng W.-L."/>
            <person name="Kazmierczak K.M."/>
            <person name="Andrzejewski T.M."/>
            <person name="Davidsen T.M."/>
            <person name="Wayne K.J."/>
            <person name="Tettelin H."/>
            <person name="Glass J.I."/>
            <person name="Rusch D."/>
            <person name="Podicherti R."/>
            <person name="Tsui H.-C.T."/>
            <person name="Winkler M.E."/>
        </authorList>
    </citation>
    <scope>NUCLEOTIDE SEQUENCE</scope>
</reference>
<sequence length="212" mass="22579">MGGLLKSALVRKALGVIGVLTLIPVVAIATLAVTSGSADPPSAFFGGGPLVAGEFVAGPEPDWSFLGDVGTIDLQLVEPPRSRVVWVADYDGKIYVVSGYMGNAIGRLWKRWPVQAERDGRAIVRIEGKRYERTLVRIRSGIEVLTGVSAELDRKYGFGGAGSIEAGNTWLFELTPRNSGATRGSSRHNRAGWPSALGSAWSSLFCSYPGSR</sequence>
<feature type="non-terminal residue" evidence="2">
    <location>
        <position position="212"/>
    </location>
</feature>
<keyword evidence="1" id="KW-0812">Transmembrane</keyword>
<evidence type="ECO:0000256" key="1">
    <source>
        <dbReference type="SAM" id="Phobius"/>
    </source>
</evidence>
<keyword evidence="1" id="KW-1133">Transmembrane helix</keyword>
<dbReference type="AlphaFoldDB" id="A0A383ESF5"/>
<evidence type="ECO:0000313" key="2">
    <source>
        <dbReference type="EMBL" id="SVE59569.1"/>
    </source>
</evidence>
<keyword evidence="1" id="KW-0472">Membrane</keyword>
<protein>
    <submittedName>
        <fullName evidence="2">Uncharacterized protein</fullName>
    </submittedName>
</protein>
<organism evidence="2">
    <name type="scientific">marine metagenome</name>
    <dbReference type="NCBI Taxonomy" id="408172"/>
    <lineage>
        <taxon>unclassified sequences</taxon>
        <taxon>metagenomes</taxon>
        <taxon>ecological metagenomes</taxon>
    </lineage>
</organism>
<name>A0A383ESF5_9ZZZZ</name>
<proteinExistence type="predicted"/>
<feature type="transmembrane region" description="Helical" evidence="1">
    <location>
        <begin position="12"/>
        <end position="33"/>
    </location>
</feature>
<accession>A0A383ESF5</accession>
<gene>
    <name evidence="2" type="ORF">METZ01_LOCUS512423</name>
</gene>
<dbReference type="EMBL" id="UINC01228313">
    <property type="protein sequence ID" value="SVE59569.1"/>
    <property type="molecule type" value="Genomic_DNA"/>
</dbReference>